<dbReference type="InterPro" id="IPR011611">
    <property type="entry name" value="PfkB_dom"/>
</dbReference>
<keyword evidence="2 6" id="KW-0808">Transferase</keyword>
<proteinExistence type="inferred from homology"/>
<sequence>MNGVICLGEALIDFIPLDEDNLTYQKAPGGAPANVSVGIAKLGGSSTFVGKAGDDVLGYFLKETLSGYGVNVDAMKLTDEARTGVVFVTLEHSGERHFSFYINPSADRFLKKEELDQEVFTGQKILHFGSISLISEPAKSATIHAVEQAKKAGMLVSYDPNLRLGLWNSEEQAKEMILETLSFADILKVSEEELEFLTGCASLEDGIAKLPDIPLILVTLGAEGSIYRFKGEIGRVSAMSCKVVDTTGAGDAFVSGILYTINESRKTLGELTVSEIEEMLRFASISGGLATTKKGAMTGLPTLEEVKKELGEI</sequence>
<protein>
    <submittedName>
        <fullName evidence="8">Fructokinase</fullName>
    </submittedName>
</protein>
<keyword evidence="5" id="KW-0067">ATP-binding</keyword>
<dbReference type="CDD" id="cd01167">
    <property type="entry name" value="bac_FRK"/>
    <property type="match status" value="1"/>
</dbReference>
<evidence type="ECO:0000256" key="6">
    <source>
        <dbReference type="RuleBase" id="RU003704"/>
    </source>
</evidence>
<dbReference type="RefSeq" id="WP_191277252.1">
    <property type="nucleotide sequence ID" value="NZ_BNDS01000050.1"/>
</dbReference>
<comment type="similarity">
    <text evidence="1 6">Belongs to the carbohydrate kinase PfkB family.</text>
</comment>
<dbReference type="PROSITE" id="PS00583">
    <property type="entry name" value="PFKB_KINASES_1"/>
    <property type="match status" value="1"/>
</dbReference>
<dbReference type="Pfam" id="PF00294">
    <property type="entry name" value="PfkB"/>
    <property type="match status" value="1"/>
</dbReference>
<dbReference type="PANTHER" id="PTHR43085">
    <property type="entry name" value="HEXOKINASE FAMILY MEMBER"/>
    <property type="match status" value="1"/>
</dbReference>
<evidence type="ECO:0000256" key="5">
    <source>
        <dbReference type="ARBA" id="ARBA00022840"/>
    </source>
</evidence>
<dbReference type="InterPro" id="IPR002139">
    <property type="entry name" value="Ribo/fructo_kinase"/>
</dbReference>
<dbReference type="InterPro" id="IPR029056">
    <property type="entry name" value="Ribokinase-like"/>
</dbReference>
<comment type="caution">
    <text evidence="8">The sequence shown here is derived from an EMBL/GenBank/DDBJ whole genome shotgun (WGS) entry which is preliminary data.</text>
</comment>
<dbReference type="PROSITE" id="PS00584">
    <property type="entry name" value="PFKB_KINASES_2"/>
    <property type="match status" value="1"/>
</dbReference>
<evidence type="ECO:0000313" key="8">
    <source>
        <dbReference type="EMBL" id="GHI01607.1"/>
    </source>
</evidence>
<accession>A0ABQ3NCF8</accession>
<dbReference type="InterPro" id="IPR002173">
    <property type="entry name" value="Carboh/pur_kinase_PfkB_CS"/>
</dbReference>
<evidence type="ECO:0000259" key="7">
    <source>
        <dbReference type="Pfam" id="PF00294"/>
    </source>
</evidence>
<feature type="domain" description="Carbohydrate kinase PfkB" evidence="7">
    <location>
        <begin position="2"/>
        <end position="302"/>
    </location>
</feature>
<reference evidence="8 9" key="1">
    <citation type="journal article" date="2022" name="Int. J. Syst. Evol. Microbiol.">
        <title>Neobacillus kokaensis sp. nov., isolated from soil.</title>
        <authorList>
            <person name="Yuki K."/>
            <person name="Matsubara H."/>
            <person name="Yamaguchi S."/>
        </authorList>
    </citation>
    <scope>NUCLEOTIDE SEQUENCE [LARGE SCALE GENOMIC DNA]</scope>
    <source>
        <strain evidence="8 9">LOB 377</strain>
    </source>
</reference>
<dbReference type="EMBL" id="BNDS01000050">
    <property type="protein sequence ID" value="GHI01607.1"/>
    <property type="molecule type" value="Genomic_DNA"/>
</dbReference>
<keyword evidence="3" id="KW-0547">Nucleotide-binding</keyword>
<keyword evidence="9" id="KW-1185">Reference proteome</keyword>
<dbReference type="SUPFAM" id="SSF53613">
    <property type="entry name" value="Ribokinase-like"/>
    <property type="match status" value="1"/>
</dbReference>
<dbReference type="Proteomes" id="UP000637074">
    <property type="component" value="Unassembled WGS sequence"/>
</dbReference>
<organism evidence="8 9">
    <name type="scientific">Neobacillus kokaensis</name>
    <dbReference type="NCBI Taxonomy" id="2759023"/>
    <lineage>
        <taxon>Bacteria</taxon>
        <taxon>Bacillati</taxon>
        <taxon>Bacillota</taxon>
        <taxon>Bacilli</taxon>
        <taxon>Bacillales</taxon>
        <taxon>Bacillaceae</taxon>
        <taxon>Neobacillus</taxon>
    </lineage>
</organism>
<evidence type="ECO:0000256" key="4">
    <source>
        <dbReference type="ARBA" id="ARBA00022777"/>
    </source>
</evidence>
<gene>
    <name evidence="8" type="primary">scrK_2</name>
    <name evidence="8" type="ORF">AM1BK_51490</name>
</gene>
<dbReference type="PRINTS" id="PR00990">
    <property type="entry name" value="RIBOKINASE"/>
</dbReference>
<dbReference type="Gene3D" id="3.40.1190.20">
    <property type="match status" value="1"/>
</dbReference>
<dbReference type="NCBIfam" id="NF006957">
    <property type="entry name" value="PRK09434.1"/>
    <property type="match status" value="1"/>
</dbReference>
<dbReference type="InterPro" id="IPR050306">
    <property type="entry name" value="PfkB_Carbo_kinase"/>
</dbReference>
<keyword evidence="4 6" id="KW-0418">Kinase</keyword>
<evidence type="ECO:0000256" key="2">
    <source>
        <dbReference type="ARBA" id="ARBA00022679"/>
    </source>
</evidence>
<evidence type="ECO:0000313" key="9">
    <source>
        <dbReference type="Proteomes" id="UP000637074"/>
    </source>
</evidence>
<dbReference type="PANTHER" id="PTHR43085:SF1">
    <property type="entry name" value="PSEUDOURIDINE KINASE-RELATED"/>
    <property type="match status" value="1"/>
</dbReference>
<name>A0ABQ3NCF8_9BACI</name>
<evidence type="ECO:0000256" key="1">
    <source>
        <dbReference type="ARBA" id="ARBA00010688"/>
    </source>
</evidence>
<evidence type="ECO:0000256" key="3">
    <source>
        <dbReference type="ARBA" id="ARBA00022741"/>
    </source>
</evidence>